<dbReference type="STRING" id="930990.A0A067M6S2"/>
<evidence type="ECO:0000256" key="3">
    <source>
        <dbReference type="ARBA" id="ARBA00012601"/>
    </source>
</evidence>
<proteinExistence type="inferred from homology"/>
<evidence type="ECO:0000313" key="10">
    <source>
        <dbReference type="Proteomes" id="UP000027195"/>
    </source>
</evidence>
<evidence type="ECO:0000256" key="6">
    <source>
        <dbReference type="RuleBase" id="RU361153"/>
    </source>
</evidence>
<evidence type="ECO:0000313" key="9">
    <source>
        <dbReference type="EMBL" id="KDQ10375.1"/>
    </source>
</evidence>
<dbReference type="PANTHER" id="PTHR34142">
    <property type="entry name" value="ENDO-BETA-1,4-GLUCANASE A"/>
    <property type="match status" value="1"/>
</dbReference>
<dbReference type="GO" id="GO:0009251">
    <property type="term" value="P:glucan catabolic process"/>
    <property type="evidence" value="ECO:0007669"/>
    <property type="project" value="TreeGrafter"/>
</dbReference>
<dbReference type="InterPro" id="IPR018087">
    <property type="entry name" value="Glyco_hydro_5_CS"/>
</dbReference>
<evidence type="ECO:0000256" key="2">
    <source>
        <dbReference type="ARBA" id="ARBA00005641"/>
    </source>
</evidence>
<keyword evidence="5 6" id="KW-0326">Glycosidase</keyword>
<protein>
    <recommendedName>
        <fullName evidence="3">cellulase</fullName>
        <ecNumber evidence="3">3.2.1.4</ecNumber>
    </recommendedName>
</protein>
<dbReference type="Gene3D" id="3.20.20.80">
    <property type="entry name" value="Glycosidases"/>
    <property type="match status" value="1"/>
</dbReference>
<dbReference type="GO" id="GO:0008810">
    <property type="term" value="F:cellulase activity"/>
    <property type="evidence" value="ECO:0007669"/>
    <property type="project" value="UniProtKB-EC"/>
</dbReference>
<dbReference type="Pfam" id="PF00150">
    <property type="entry name" value="Cellulase"/>
    <property type="match status" value="1"/>
</dbReference>
<dbReference type="AlphaFoldDB" id="A0A067M6S2"/>
<dbReference type="SUPFAM" id="SSF51445">
    <property type="entry name" value="(Trans)glycosidases"/>
    <property type="match status" value="1"/>
</dbReference>
<evidence type="ECO:0000256" key="7">
    <source>
        <dbReference type="SAM" id="MobiDB-lite"/>
    </source>
</evidence>
<dbReference type="OrthoDB" id="5823761at2759"/>
<evidence type="ECO:0000259" key="8">
    <source>
        <dbReference type="Pfam" id="PF00150"/>
    </source>
</evidence>
<dbReference type="InterPro" id="IPR017853">
    <property type="entry name" value="GH"/>
</dbReference>
<keyword evidence="10" id="KW-1185">Reference proteome</keyword>
<comment type="catalytic activity">
    <reaction evidence="1">
        <text>Endohydrolysis of (1-&gt;4)-beta-D-glucosidic linkages in cellulose, lichenin and cereal beta-D-glucans.</text>
        <dbReference type="EC" id="3.2.1.4"/>
    </reaction>
</comment>
<evidence type="ECO:0000256" key="4">
    <source>
        <dbReference type="ARBA" id="ARBA00022801"/>
    </source>
</evidence>
<dbReference type="Proteomes" id="UP000027195">
    <property type="component" value="Unassembled WGS sequence"/>
</dbReference>
<dbReference type="HOGENOM" id="CLU_029718_0_2_1"/>
<accession>A0A067M6S2</accession>
<organism evidence="9 10">
    <name type="scientific">Botryobasidium botryosum (strain FD-172 SS1)</name>
    <dbReference type="NCBI Taxonomy" id="930990"/>
    <lineage>
        <taxon>Eukaryota</taxon>
        <taxon>Fungi</taxon>
        <taxon>Dikarya</taxon>
        <taxon>Basidiomycota</taxon>
        <taxon>Agaricomycotina</taxon>
        <taxon>Agaricomycetes</taxon>
        <taxon>Cantharellales</taxon>
        <taxon>Botryobasidiaceae</taxon>
        <taxon>Botryobasidium</taxon>
    </lineage>
</organism>
<dbReference type="InterPro" id="IPR001547">
    <property type="entry name" value="Glyco_hydro_5"/>
</dbReference>
<dbReference type="InParanoid" id="A0A067M6S2"/>
<evidence type="ECO:0000256" key="5">
    <source>
        <dbReference type="ARBA" id="ARBA00023295"/>
    </source>
</evidence>
<feature type="domain" description="Glycoside hydrolase family 5" evidence="8">
    <location>
        <begin position="37"/>
        <end position="308"/>
    </location>
</feature>
<dbReference type="EC" id="3.2.1.4" evidence="3"/>
<keyword evidence="4 6" id="KW-0378">Hydrolase</keyword>
<feature type="region of interest" description="Disordered" evidence="7">
    <location>
        <begin position="1"/>
        <end position="23"/>
    </location>
</feature>
<name>A0A067M6S2_BOTB1</name>
<sequence length="338" mass="35988">MPTSTGNASDPAPTASPSGNSSSICVSSTTKFKYLGVNEAGAEFGNASSVPGVLGQDYAWPTTSSIDFFMSKGLNTFRSAYLFSERISPPATGLTGPFDPDYLAGLQNITSYVTGKGGYALIDPHNYMRYNGAVINSTTDFQTWWQNLAGEFKSDDNIIFDIQNEPYDIDATTVFNLNQAAINGIRASGATTQLILAEGTSWTGAWTWESSGNGDAFKNLQDPNNNTAIEMHQYMDIDGSGTNGTCVSPTILATRIQNATAWLFANNFKGFLGETGGGANDVCVEALEVGLCAMQTSGVWLGALWWAAGPMWGNYFQSIEPPNGPAVSTILPALLSFL</sequence>
<dbReference type="EMBL" id="KL198068">
    <property type="protein sequence ID" value="KDQ10375.1"/>
    <property type="molecule type" value="Genomic_DNA"/>
</dbReference>
<comment type="similarity">
    <text evidence="2 6">Belongs to the glycosyl hydrolase 5 (cellulase A) family.</text>
</comment>
<dbReference type="PANTHER" id="PTHR34142:SF1">
    <property type="entry name" value="GLYCOSIDE HYDROLASE FAMILY 5 DOMAIN-CONTAINING PROTEIN"/>
    <property type="match status" value="1"/>
</dbReference>
<gene>
    <name evidence="9" type="ORF">BOTBODRAFT_115910</name>
</gene>
<reference evidence="10" key="1">
    <citation type="journal article" date="2014" name="Proc. Natl. Acad. Sci. U.S.A.">
        <title>Extensive sampling of basidiomycete genomes demonstrates inadequacy of the white-rot/brown-rot paradigm for wood decay fungi.</title>
        <authorList>
            <person name="Riley R."/>
            <person name="Salamov A.A."/>
            <person name="Brown D.W."/>
            <person name="Nagy L.G."/>
            <person name="Floudas D."/>
            <person name="Held B.W."/>
            <person name="Levasseur A."/>
            <person name="Lombard V."/>
            <person name="Morin E."/>
            <person name="Otillar R."/>
            <person name="Lindquist E.A."/>
            <person name="Sun H."/>
            <person name="LaButti K.M."/>
            <person name="Schmutz J."/>
            <person name="Jabbour D."/>
            <person name="Luo H."/>
            <person name="Baker S.E."/>
            <person name="Pisabarro A.G."/>
            <person name="Walton J.D."/>
            <person name="Blanchette R.A."/>
            <person name="Henrissat B."/>
            <person name="Martin F."/>
            <person name="Cullen D."/>
            <person name="Hibbett D.S."/>
            <person name="Grigoriev I.V."/>
        </authorList>
    </citation>
    <scope>NUCLEOTIDE SEQUENCE [LARGE SCALE GENOMIC DNA]</scope>
    <source>
        <strain evidence="10">FD-172 SS1</strain>
    </source>
</reference>
<evidence type="ECO:0000256" key="1">
    <source>
        <dbReference type="ARBA" id="ARBA00000966"/>
    </source>
</evidence>
<dbReference type="PROSITE" id="PS00659">
    <property type="entry name" value="GLYCOSYL_HYDROL_F5"/>
    <property type="match status" value="1"/>
</dbReference>